<accession>A0ABU2JU04</accession>
<dbReference type="InterPro" id="IPR005135">
    <property type="entry name" value="Endo/exonuclease/phosphatase"/>
</dbReference>
<keyword evidence="1" id="KW-0812">Transmembrane</keyword>
<keyword evidence="3" id="KW-0378">Hydrolase</keyword>
<keyword evidence="3" id="KW-0540">Nuclease</keyword>
<keyword evidence="1" id="KW-0472">Membrane</keyword>
<dbReference type="PANTHER" id="PTHR14859:SF15">
    <property type="entry name" value="ENDONUCLEASE_EXONUCLEASE_PHOSPHATASE DOMAIN-CONTAINING PROTEIN"/>
    <property type="match status" value="1"/>
</dbReference>
<reference evidence="4" key="1">
    <citation type="submission" date="2023-07" db="EMBL/GenBank/DDBJ databases">
        <title>30 novel species of actinomycetes from the DSMZ collection.</title>
        <authorList>
            <person name="Nouioui I."/>
        </authorList>
    </citation>
    <scope>NUCLEOTIDE SEQUENCE [LARGE SCALE GENOMIC DNA]</scope>
    <source>
        <strain evidence="4">DSM 44915</strain>
    </source>
</reference>
<evidence type="ECO:0000313" key="3">
    <source>
        <dbReference type="EMBL" id="MDT0268224.1"/>
    </source>
</evidence>
<evidence type="ECO:0000313" key="4">
    <source>
        <dbReference type="Proteomes" id="UP001183410"/>
    </source>
</evidence>
<feature type="transmembrane region" description="Helical" evidence="1">
    <location>
        <begin position="206"/>
        <end position="226"/>
    </location>
</feature>
<dbReference type="Pfam" id="PF03372">
    <property type="entry name" value="Exo_endo_phos"/>
    <property type="match status" value="1"/>
</dbReference>
<feature type="transmembrane region" description="Helical" evidence="1">
    <location>
        <begin position="290"/>
        <end position="308"/>
    </location>
</feature>
<keyword evidence="1" id="KW-1133">Transmembrane helix</keyword>
<dbReference type="SUPFAM" id="SSF56219">
    <property type="entry name" value="DNase I-like"/>
    <property type="match status" value="1"/>
</dbReference>
<organism evidence="3 4">
    <name type="scientific">Streptomyces chisholmiae</name>
    <dbReference type="NCBI Taxonomy" id="3075540"/>
    <lineage>
        <taxon>Bacteria</taxon>
        <taxon>Bacillati</taxon>
        <taxon>Actinomycetota</taxon>
        <taxon>Actinomycetes</taxon>
        <taxon>Kitasatosporales</taxon>
        <taxon>Streptomycetaceae</taxon>
        <taxon>Streptomyces</taxon>
    </lineage>
</organism>
<feature type="transmembrane region" description="Helical" evidence="1">
    <location>
        <begin position="178"/>
        <end position="200"/>
    </location>
</feature>
<feature type="transmembrane region" description="Helical" evidence="1">
    <location>
        <begin position="315"/>
        <end position="334"/>
    </location>
</feature>
<feature type="transmembrane region" description="Helical" evidence="1">
    <location>
        <begin position="34"/>
        <end position="54"/>
    </location>
</feature>
<dbReference type="Proteomes" id="UP001183410">
    <property type="component" value="Unassembled WGS sequence"/>
</dbReference>
<dbReference type="InterPro" id="IPR036691">
    <property type="entry name" value="Endo/exonu/phosph_ase_sf"/>
</dbReference>
<name>A0ABU2JU04_9ACTN</name>
<dbReference type="Gene3D" id="3.60.10.10">
    <property type="entry name" value="Endonuclease/exonuclease/phosphatase"/>
    <property type="match status" value="1"/>
</dbReference>
<dbReference type="EMBL" id="JAVREO010000010">
    <property type="protein sequence ID" value="MDT0268224.1"/>
    <property type="molecule type" value="Genomic_DNA"/>
</dbReference>
<comment type="caution">
    <text evidence="3">The sequence shown here is derived from an EMBL/GenBank/DDBJ whole genome shotgun (WGS) entry which is preliminary data.</text>
</comment>
<dbReference type="InterPro" id="IPR051916">
    <property type="entry name" value="GPI-anchor_lipid_remodeler"/>
</dbReference>
<protein>
    <submittedName>
        <fullName evidence="3">Endonuclease/exonuclease/phosphatase family protein</fullName>
    </submittedName>
</protein>
<proteinExistence type="predicted"/>
<feature type="domain" description="Endonuclease/exonuclease/phosphatase" evidence="2">
    <location>
        <begin position="382"/>
        <end position="596"/>
    </location>
</feature>
<keyword evidence="3" id="KW-0255">Endonuclease</keyword>
<feature type="transmembrane region" description="Helical" evidence="1">
    <location>
        <begin position="85"/>
        <end position="103"/>
    </location>
</feature>
<sequence length="606" mass="61601">MSPVARPLPLLTAVVALVTLELLRLGGTVLGGAGTLAVAAVPALACLAGPLTWWLGSRQGLTVAVGVLAGARLLVQFPVGRSAPLVGFALAVAVLALVLVVRRDMGDTAAGPGRAARAIALAVAADLALRLPLDLLDLIWRGGVLGWLLVLALVALLGRLATAAQAERLARPAGGAQLAVLGPVFALYTMVFATPGAVAAAGDLPLTVAGLWLAAGAVAGLALLSLPEPARLAGLTRWALPGALPLATVLTALGPAPLVAPAALLGLAVLPTVLRRALAVPMGFGHGPQFDLALAGLGTGLGCVLLALAHEHRVLPWLAALLLALALAGPAAWAATPPPLARAFTPVVVAVLLLAWPPLAGALRAGPEPLPTDTAGGMYRLLTWNVHSAVNQNGQLAPDALHAVIRDSGAQVVVLQEVPRGQPLAGGLDLVTFLERRLDVTAVWAPAADDRFGNLILTSLPVVAAETGELPRAGGDMDRSYAAVTVRLTDGETARIVGTHLHGGAAPGPRLAQLEPVLEQVVGDPTAVLAGDLNARPDTAEIETIRATGLHSAQDEAGDPGLDTAVAPPRRVDWIFGAPEVAFGDFELIDTNASDHLPLAVTVFLE</sequence>
<dbReference type="RefSeq" id="WP_311668310.1">
    <property type="nucleotide sequence ID" value="NZ_JAVREO010000010.1"/>
</dbReference>
<gene>
    <name evidence="3" type="ORF">RM844_18225</name>
</gene>
<feature type="transmembrane region" description="Helical" evidence="1">
    <location>
        <begin position="238"/>
        <end position="270"/>
    </location>
</feature>
<dbReference type="PANTHER" id="PTHR14859">
    <property type="entry name" value="CALCOFLUOR WHITE HYPERSENSITIVE PROTEIN PRECURSOR"/>
    <property type="match status" value="1"/>
</dbReference>
<dbReference type="GO" id="GO:0004519">
    <property type="term" value="F:endonuclease activity"/>
    <property type="evidence" value="ECO:0007669"/>
    <property type="project" value="UniProtKB-KW"/>
</dbReference>
<evidence type="ECO:0000259" key="2">
    <source>
        <dbReference type="Pfam" id="PF03372"/>
    </source>
</evidence>
<keyword evidence="4" id="KW-1185">Reference proteome</keyword>
<evidence type="ECO:0000256" key="1">
    <source>
        <dbReference type="SAM" id="Phobius"/>
    </source>
</evidence>
<feature type="transmembrane region" description="Helical" evidence="1">
    <location>
        <begin position="139"/>
        <end position="157"/>
    </location>
</feature>